<name>A0A6I3SYI5_9BURK</name>
<dbReference type="EMBL" id="BMKG01000017">
    <property type="protein sequence ID" value="GGC12582.1"/>
    <property type="molecule type" value="Genomic_DNA"/>
</dbReference>
<dbReference type="GO" id="GO:0016709">
    <property type="term" value="F:oxidoreductase activity, acting on paired donors, with incorporation or reduction of molecular oxygen, NAD(P)H as one donor, and incorporation of one atom of oxygen"/>
    <property type="evidence" value="ECO:0007669"/>
    <property type="project" value="UniProtKB-ARBA"/>
</dbReference>
<comment type="cofactor">
    <cofactor evidence="1">
        <name>FAD</name>
        <dbReference type="ChEBI" id="CHEBI:57692"/>
    </cofactor>
</comment>
<evidence type="ECO:0000313" key="6">
    <source>
        <dbReference type="EMBL" id="MTV54298.1"/>
    </source>
</evidence>
<dbReference type="InterPro" id="IPR002938">
    <property type="entry name" value="FAD-bd"/>
</dbReference>
<dbReference type="GO" id="GO:0071949">
    <property type="term" value="F:FAD binding"/>
    <property type="evidence" value="ECO:0007669"/>
    <property type="project" value="InterPro"/>
</dbReference>
<reference evidence="8" key="2">
    <citation type="journal article" date="2019" name="Int. J. Syst. Evol. Microbiol.">
        <title>The Global Catalogue of Microorganisms (GCM) 10K type strain sequencing project: providing services to taxonomists for standard genome sequencing and annotation.</title>
        <authorList>
            <consortium name="The Broad Institute Genomics Platform"/>
            <consortium name="The Broad Institute Genome Sequencing Center for Infectious Disease"/>
            <person name="Wu L."/>
            <person name="Ma J."/>
        </authorList>
    </citation>
    <scope>NUCLEOTIDE SEQUENCE [LARGE SCALE GENOMIC DNA]</scope>
    <source>
        <strain evidence="8">CGMCC 1.15931</strain>
    </source>
</reference>
<keyword evidence="2" id="KW-0285">Flavoprotein</keyword>
<reference evidence="6 7" key="3">
    <citation type="submission" date="2019-11" db="EMBL/GenBank/DDBJ databases">
        <title>Type strains purchased from KCTC, JCM and DSMZ.</title>
        <authorList>
            <person name="Lu H."/>
        </authorList>
    </citation>
    <scope>NUCLEOTIDE SEQUENCE [LARGE SCALE GENOMIC DNA]</scope>
    <source>
        <strain evidence="6 7">KCTC 52429</strain>
    </source>
</reference>
<reference evidence="5" key="1">
    <citation type="journal article" date="2014" name="Int. J. Syst. Evol. Microbiol.">
        <title>Complete genome of a new Firmicutes species belonging to the dominant human colonic microbiota ('Ruminococcus bicirculans') reveals two chromosomes and a selective capacity to utilize plant glucans.</title>
        <authorList>
            <consortium name="NISC Comparative Sequencing Program"/>
            <person name="Wegmann U."/>
            <person name="Louis P."/>
            <person name="Goesmann A."/>
            <person name="Henrissat B."/>
            <person name="Duncan S.H."/>
            <person name="Flint H.J."/>
        </authorList>
    </citation>
    <scope>NUCLEOTIDE SEQUENCE</scope>
    <source>
        <strain evidence="5">CGMCC 1.15931</strain>
    </source>
</reference>
<dbReference type="Gene3D" id="3.50.50.60">
    <property type="entry name" value="FAD/NAD(P)-binding domain"/>
    <property type="match status" value="1"/>
</dbReference>
<dbReference type="InterPro" id="IPR036188">
    <property type="entry name" value="FAD/NAD-bd_sf"/>
</dbReference>
<evidence type="ECO:0000313" key="5">
    <source>
        <dbReference type="EMBL" id="GGC12582.1"/>
    </source>
</evidence>
<feature type="domain" description="FAD-binding" evidence="4">
    <location>
        <begin position="3"/>
        <end position="341"/>
    </location>
</feature>
<dbReference type="Gene3D" id="3.30.70.2450">
    <property type="match status" value="1"/>
</dbReference>
<dbReference type="OrthoDB" id="3443359at2"/>
<protein>
    <submittedName>
        <fullName evidence="6">FAD-dependent oxidoreductase</fullName>
    </submittedName>
    <submittedName>
        <fullName evidence="5">Oxygenase</fullName>
    </submittedName>
</protein>
<dbReference type="RefSeq" id="WP_155471598.1">
    <property type="nucleotide sequence ID" value="NZ_BMKG01000017.1"/>
</dbReference>
<dbReference type="InterPro" id="IPR050641">
    <property type="entry name" value="RIFMO-like"/>
</dbReference>
<evidence type="ECO:0000256" key="3">
    <source>
        <dbReference type="ARBA" id="ARBA00022827"/>
    </source>
</evidence>
<dbReference type="SUPFAM" id="SSF51905">
    <property type="entry name" value="FAD/NAD(P)-binding domain"/>
    <property type="match status" value="1"/>
</dbReference>
<dbReference type="Proteomes" id="UP000430634">
    <property type="component" value="Unassembled WGS sequence"/>
</dbReference>
<evidence type="ECO:0000313" key="8">
    <source>
        <dbReference type="Proteomes" id="UP000622638"/>
    </source>
</evidence>
<evidence type="ECO:0000313" key="7">
    <source>
        <dbReference type="Proteomes" id="UP000430634"/>
    </source>
</evidence>
<dbReference type="AlphaFoldDB" id="A0A6I3SYI5"/>
<evidence type="ECO:0000256" key="1">
    <source>
        <dbReference type="ARBA" id="ARBA00001974"/>
    </source>
</evidence>
<dbReference type="Pfam" id="PF01494">
    <property type="entry name" value="FAD_binding_3"/>
    <property type="match status" value="1"/>
</dbReference>
<organism evidence="6 7">
    <name type="scientific">Pseudoduganella buxea</name>
    <dbReference type="NCBI Taxonomy" id="1949069"/>
    <lineage>
        <taxon>Bacteria</taxon>
        <taxon>Pseudomonadati</taxon>
        <taxon>Pseudomonadota</taxon>
        <taxon>Betaproteobacteria</taxon>
        <taxon>Burkholderiales</taxon>
        <taxon>Oxalobacteraceae</taxon>
        <taxon>Telluria group</taxon>
        <taxon>Pseudoduganella</taxon>
    </lineage>
</organism>
<accession>A0A6I3SYI5</accession>
<gene>
    <name evidence="5" type="ORF">GCM10011572_37470</name>
    <name evidence="6" type="ORF">GM672_16325</name>
</gene>
<keyword evidence="3" id="KW-0274">FAD</keyword>
<evidence type="ECO:0000256" key="2">
    <source>
        <dbReference type="ARBA" id="ARBA00022630"/>
    </source>
</evidence>
<dbReference type="PANTHER" id="PTHR43004">
    <property type="entry name" value="TRK SYSTEM POTASSIUM UPTAKE PROTEIN"/>
    <property type="match status" value="1"/>
</dbReference>
<dbReference type="PANTHER" id="PTHR43004:SF19">
    <property type="entry name" value="BINDING MONOOXYGENASE, PUTATIVE (JCVI)-RELATED"/>
    <property type="match status" value="1"/>
</dbReference>
<sequence>MDQVLIAGAGPTGLALALWLTRQGVNVRIVDRSAGPGETSRAMVVQARTLELYRQLDLAEAVVAAGHRNPSMNVWARGKHRATIVLAEAGRTLSPYPFITVYPQDQHERLLADKLAALGVDIERNTELVDFDEHDGLVHARLRRADGTTEEIAVPYLAGCDGARSTVRQRLGIDFDGGTYQHAFYVADVEASGLEPAGEAHIAFETGGDFALVFPYGTGNFRRLIGTVSDERAAGVESLTFEDVRQDALHSLGMQVERVNWFSTYRVHHRIASQFQRGRVFLLGDAGHIHSPVGGQGMNTGIVDASNLAWKLADVLHGRAPERLLETYALERQAFARTLVATTDRMFTLATSDGNVADFIKTHILPTIASAAARIGDVRELAFRTVSQITMHYRDSWLSRGQAGDVRGGERLPWLAPPHEDNFVADGAIGWQLHVYGQASAAVQTWCEAHGIRLRQFAWDEACRAVGLHEDALYLLRPDSYVALASVDGSPQALAGYFEEQGYVWKGDATAAR</sequence>
<proteinExistence type="predicted"/>
<comment type="caution">
    <text evidence="6">The sequence shown here is derived from an EMBL/GenBank/DDBJ whole genome shotgun (WGS) entry which is preliminary data.</text>
</comment>
<keyword evidence="8" id="KW-1185">Reference proteome</keyword>
<reference evidence="5" key="4">
    <citation type="submission" date="2024-05" db="EMBL/GenBank/DDBJ databases">
        <authorList>
            <person name="Sun Q."/>
            <person name="Zhou Y."/>
        </authorList>
    </citation>
    <scope>NUCLEOTIDE SEQUENCE</scope>
    <source>
        <strain evidence="5">CGMCC 1.15931</strain>
    </source>
</reference>
<dbReference type="EMBL" id="WNKZ01000048">
    <property type="protein sequence ID" value="MTV54298.1"/>
    <property type="molecule type" value="Genomic_DNA"/>
</dbReference>
<dbReference type="PRINTS" id="PR00420">
    <property type="entry name" value="RNGMNOXGNASE"/>
</dbReference>
<evidence type="ECO:0000259" key="4">
    <source>
        <dbReference type="Pfam" id="PF01494"/>
    </source>
</evidence>
<dbReference type="Proteomes" id="UP000622638">
    <property type="component" value="Unassembled WGS sequence"/>
</dbReference>